<dbReference type="UniPathway" id="UPA00074">
    <property type="reaction ID" value="UER00131"/>
</dbReference>
<evidence type="ECO:0000313" key="10">
    <source>
        <dbReference type="EMBL" id="OGG01356.1"/>
    </source>
</evidence>
<comment type="caution">
    <text evidence="10">The sequence shown here is derived from an EMBL/GenBank/DDBJ whole genome shotgun (WGS) entry which is preliminary data.</text>
</comment>
<keyword evidence="3 8" id="KW-0436">Ligase</keyword>
<dbReference type="GO" id="GO:0004639">
    <property type="term" value="F:phosphoribosylaminoimidazolesuccinocarboxamide synthase activity"/>
    <property type="evidence" value="ECO:0007669"/>
    <property type="project" value="UniProtKB-UniRule"/>
</dbReference>
<keyword evidence="4 8" id="KW-0547">Nucleotide-binding</keyword>
<dbReference type="PANTHER" id="PTHR43700:SF1">
    <property type="entry name" value="PHOSPHORIBOSYLAMINOIMIDAZOLE-SUCCINOCARBOXAMIDE SYNTHASE"/>
    <property type="match status" value="1"/>
</dbReference>
<dbReference type="Proteomes" id="UP000179129">
    <property type="component" value="Unassembled WGS sequence"/>
</dbReference>
<dbReference type="Pfam" id="PF01259">
    <property type="entry name" value="SAICAR_synt"/>
    <property type="match status" value="1"/>
</dbReference>
<accession>A0A1F5YMI3</accession>
<dbReference type="InterPro" id="IPR018236">
    <property type="entry name" value="SAICAR_synthetase_CS"/>
</dbReference>
<sequence length="301" mass="33172">MAVVRETNLGVGNLRRGKVRDCYQLENYLLLVATDRISAFDVVMPGGIPFKGKVLNTLSAFWFGKTGNIVKNHLVSTDIDEIISQVPGLAGQEELLRGRITLGLRAETVPVECVVRGYLAGSAWTEYCEKGTVAEASMPAGLERSHKFETPLFTPAIKAESGHDENISIGRMKTMLGRGLSEQIIETSLALYNSASEYAATRGVLIADTKFEFGLIDGRLVLIDEVLTPDSSRFWLAGDYRPGVDQKGFDKQPLRDWLQKLTDAGKWNKTPPGPELPAEIVEYMSGLYRKAYKILTGKEIA</sequence>
<organism evidence="10 11">
    <name type="scientific">Candidatus Glassbacteria bacterium RIFCSPLOWO2_12_FULL_58_11</name>
    <dbReference type="NCBI Taxonomy" id="1817867"/>
    <lineage>
        <taxon>Bacteria</taxon>
        <taxon>Candidatus Glassiibacteriota</taxon>
    </lineage>
</organism>
<evidence type="ECO:0000259" key="9">
    <source>
        <dbReference type="Pfam" id="PF01259"/>
    </source>
</evidence>
<dbReference type="GO" id="GO:0005737">
    <property type="term" value="C:cytoplasm"/>
    <property type="evidence" value="ECO:0007669"/>
    <property type="project" value="TreeGrafter"/>
</dbReference>
<gene>
    <name evidence="8" type="primary">purC</name>
    <name evidence="10" type="ORF">A3F83_00090</name>
</gene>
<evidence type="ECO:0000313" key="11">
    <source>
        <dbReference type="Proteomes" id="UP000179129"/>
    </source>
</evidence>
<dbReference type="PROSITE" id="PS01058">
    <property type="entry name" value="SAICAR_SYNTHETASE_2"/>
    <property type="match status" value="1"/>
</dbReference>
<evidence type="ECO:0000256" key="7">
    <source>
        <dbReference type="ARBA" id="ARBA00048475"/>
    </source>
</evidence>
<proteinExistence type="inferred from homology"/>
<evidence type="ECO:0000256" key="3">
    <source>
        <dbReference type="ARBA" id="ARBA00022598"/>
    </source>
</evidence>
<dbReference type="EMBL" id="MFIX01000209">
    <property type="protein sequence ID" value="OGG01356.1"/>
    <property type="molecule type" value="Genomic_DNA"/>
</dbReference>
<comment type="catalytic activity">
    <reaction evidence="7 8">
        <text>5-amino-1-(5-phospho-D-ribosyl)imidazole-4-carboxylate + L-aspartate + ATP = (2S)-2-[5-amino-1-(5-phospho-beta-D-ribosyl)imidazole-4-carboxamido]succinate + ADP + phosphate + 2 H(+)</text>
        <dbReference type="Rhea" id="RHEA:22628"/>
        <dbReference type="ChEBI" id="CHEBI:15378"/>
        <dbReference type="ChEBI" id="CHEBI:29991"/>
        <dbReference type="ChEBI" id="CHEBI:30616"/>
        <dbReference type="ChEBI" id="CHEBI:43474"/>
        <dbReference type="ChEBI" id="CHEBI:58443"/>
        <dbReference type="ChEBI" id="CHEBI:77657"/>
        <dbReference type="ChEBI" id="CHEBI:456216"/>
        <dbReference type="EC" id="6.3.2.6"/>
    </reaction>
</comment>
<dbReference type="CDD" id="cd01414">
    <property type="entry name" value="SAICAR_synt_Sc"/>
    <property type="match status" value="1"/>
</dbReference>
<evidence type="ECO:0000256" key="2">
    <source>
        <dbReference type="ARBA" id="ARBA00010190"/>
    </source>
</evidence>
<dbReference type="InterPro" id="IPR028923">
    <property type="entry name" value="SAICAR_synt/ADE2_N"/>
</dbReference>
<keyword evidence="6 8" id="KW-0067">ATP-binding</keyword>
<comment type="pathway">
    <text evidence="1 8">Purine metabolism; IMP biosynthesis via de novo pathway; 5-amino-1-(5-phospho-D-ribosyl)imidazole-4-carboxamide from 5-amino-1-(5-phospho-D-ribosyl)imidazole-4-carboxylate: step 1/2.</text>
</comment>
<evidence type="ECO:0000256" key="4">
    <source>
        <dbReference type="ARBA" id="ARBA00022741"/>
    </source>
</evidence>
<dbReference type="GO" id="GO:0006189">
    <property type="term" value="P:'de novo' IMP biosynthetic process"/>
    <property type="evidence" value="ECO:0007669"/>
    <property type="project" value="UniProtKB-UniRule"/>
</dbReference>
<evidence type="ECO:0000256" key="8">
    <source>
        <dbReference type="HAMAP-Rule" id="MF_00137"/>
    </source>
</evidence>
<feature type="domain" description="SAICAR synthetase/ADE2 N-terminal" evidence="9">
    <location>
        <begin position="14"/>
        <end position="266"/>
    </location>
</feature>
<dbReference type="GO" id="GO:0005524">
    <property type="term" value="F:ATP binding"/>
    <property type="evidence" value="ECO:0007669"/>
    <property type="project" value="UniProtKB-KW"/>
</dbReference>
<evidence type="ECO:0000256" key="5">
    <source>
        <dbReference type="ARBA" id="ARBA00022755"/>
    </source>
</evidence>
<dbReference type="HAMAP" id="MF_00137">
    <property type="entry name" value="SAICAR_synth"/>
    <property type="match status" value="1"/>
</dbReference>
<dbReference type="SUPFAM" id="SSF56104">
    <property type="entry name" value="SAICAR synthase-like"/>
    <property type="match status" value="1"/>
</dbReference>
<keyword evidence="5 8" id="KW-0658">Purine biosynthesis</keyword>
<protein>
    <recommendedName>
        <fullName evidence="8">Phosphoribosylaminoimidazole-succinocarboxamide synthase</fullName>
        <ecNumber evidence="8">6.3.2.6</ecNumber>
    </recommendedName>
    <alternativeName>
        <fullName evidence="8">SAICAR synthetase</fullName>
    </alternativeName>
</protein>
<dbReference type="AlphaFoldDB" id="A0A1F5YMI3"/>
<comment type="similarity">
    <text evidence="2 8">Belongs to the SAICAR synthetase family.</text>
</comment>
<evidence type="ECO:0000256" key="6">
    <source>
        <dbReference type="ARBA" id="ARBA00022840"/>
    </source>
</evidence>
<dbReference type="NCBIfam" id="NF010568">
    <property type="entry name" value="PRK13961.1"/>
    <property type="match status" value="1"/>
</dbReference>
<reference evidence="10 11" key="1">
    <citation type="journal article" date="2016" name="Nat. Commun.">
        <title>Thousands of microbial genomes shed light on interconnected biogeochemical processes in an aquifer system.</title>
        <authorList>
            <person name="Anantharaman K."/>
            <person name="Brown C.T."/>
            <person name="Hug L.A."/>
            <person name="Sharon I."/>
            <person name="Castelle C.J."/>
            <person name="Probst A.J."/>
            <person name="Thomas B.C."/>
            <person name="Singh A."/>
            <person name="Wilkins M.J."/>
            <person name="Karaoz U."/>
            <person name="Brodie E.L."/>
            <person name="Williams K.H."/>
            <person name="Hubbard S.S."/>
            <person name="Banfield J.F."/>
        </authorList>
    </citation>
    <scope>NUCLEOTIDE SEQUENCE [LARGE SCALE GENOMIC DNA]</scope>
</reference>
<dbReference type="EC" id="6.3.2.6" evidence="8"/>
<dbReference type="Gene3D" id="3.30.470.20">
    <property type="entry name" value="ATP-grasp fold, B domain"/>
    <property type="match status" value="1"/>
</dbReference>
<name>A0A1F5YMI3_9BACT</name>
<dbReference type="STRING" id="1817867.A3F83_00090"/>
<evidence type="ECO:0000256" key="1">
    <source>
        <dbReference type="ARBA" id="ARBA00004672"/>
    </source>
</evidence>
<dbReference type="PANTHER" id="PTHR43700">
    <property type="entry name" value="PHOSPHORIBOSYLAMINOIMIDAZOLE-SUCCINOCARBOXAMIDE SYNTHASE"/>
    <property type="match status" value="1"/>
</dbReference>
<dbReference type="Gene3D" id="3.30.200.20">
    <property type="entry name" value="Phosphorylase Kinase, domain 1"/>
    <property type="match status" value="1"/>
</dbReference>